<keyword evidence="2" id="KW-1185">Reference proteome</keyword>
<evidence type="ECO:0000313" key="2">
    <source>
        <dbReference type="Proteomes" id="UP000295325"/>
    </source>
</evidence>
<dbReference type="EMBL" id="SOAZ01000010">
    <property type="protein sequence ID" value="TDT60913.1"/>
    <property type="molecule type" value="Genomic_DNA"/>
</dbReference>
<dbReference type="Pfam" id="PF09986">
    <property type="entry name" value="DUF2225"/>
    <property type="match status" value="1"/>
</dbReference>
<reference evidence="1 2" key="1">
    <citation type="submission" date="2019-03" db="EMBL/GenBank/DDBJ databases">
        <title>Genomic Encyclopedia of Type Strains, Phase IV (KMG-IV): sequencing the most valuable type-strain genomes for metagenomic binning, comparative biology and taxonomic classification.</title>
        <authorList>
            <person name="Goeker M."/>
        </authorList>
    </citation>
    <scope>NUCLEOTIDE SEQUENCE [LARGE SCALE GENOMIC DNA]</scope>
    <source>
        <strain evidence="1 2">DSM 24455</strain>
    </source>
</reference>
<protein>
    <recommendedName>
        <fullName evidence="3">DUF2225 domain-containing protein</fullName>
    </recommendedName>
</protein>
<proteinExistence type="predicted"/>
<dbReference type="InterPro" id="IPR018708">
    <property type="entry name" value="DUF2225"/>
</dbReference>
<accession>A0A4R7KQR2</accession>
<sequence>MDNVNISKEFLYDKTYKCPVCESYFKAKAVRSGKARLISKDSDFMPRYQNINPLYYDVIICPKCGYGALIKYFDKIKSSQCQLIREKVTSKFKPRIYPDVYDVDIAIERHKLALVNTIVKNARVSEEAYTCLKIAWLYRIKGDNLNELKFLMQSLTKFKEAYEKEPHPICGMNTFTLTYLIGELERRCGNNENALQWFGKVIVNPGVNSRLKELARDQKDLIKENTLNRDK</sequence>
<dbReference type="AlphaFoldDB" id="A0A4R7KQR2"/>
<dbReference type="Proteomes" id="UP000295325">
    <property type="component" value="Unassembled WGS sequence"/>
</dbReference>
<evidence type="ECO:0000313" key="1">
    <source>
        <dbReference type="EMBL" id="TDT60913.1"/>
    </source>
</evidence>
<comment type="caution">
    <text evidence="1">The sequence shown here is derived from an EMBL/GenBank/DDBJ whole genome shotgun (WGS) entry which is preliminary data.</text>
</comment>
<gene>
    <name evidence="1" type="ORF">EDD71_11030</name>
</gene>
<name>A0A4R7KQR2_9CLOT</name>
<evidence type="ECO:0008006" key="3">
    <source>
        <dbReference type="Google" id="ProtNLM"/>
    </source>
</evidence>
<organism evidence="1 2">
    <name type="scientific">Fonticella tunisiensis</name>
    <dbReference type="NCBI Taxonomy" id="1096341"/>
    <lineage>
        <taxon>Bacteria</taxon>
        <taxon>Bacillati</taxon>
        <taxon>Bacillota</taxon>
        <taxon>Clostridia</taxon>
        <taxon>Eubacteriales</taxon>
        <taxon>Clostridiaceae</taxon>
        <taxon>Fonticella</taxon>
    </lineage>
</organism>